<feature type="region of interest" description="Disordered" evidence="1">
    <location>
        <begin position="262"/>
        <end position="291"/>
    </location>
</feature>
<evidence type="ECO:0000256" key="1">
    <source>
        <dbReference type="SAM" id="MobiDB-lite"/>
    </source>
</evidence>
<dbReference type="InterPro" id="IPR043913">
    <property type="entry name" value="DUF5764"/>
</dbReference>
<feature type="region of interest" description="Disordered" evidence="1">
    <location>
        <begin position="212"/>
        <end position="249"/>
    </location>
</feature>
<protein>
    <submittedName>
        <fullName evidence="2">Uncharacterized protein</fullName>
    </submittedName>
</protein>
<proteinExistence type="predicted"/>
<accession>A0A6C0E465</accession>
<reference evidence="2" key="1">
    <citation type="journal article" date="2020" name="Nature">
        <title>Giant virus diversity and host interactions through global metagenomics.</title>
        <authorList>
            <person name="Schulz F."/>
            <person name="Roux S."/>
            <person name="Paez-Espino D."/>
            <person name="Jungbluth S."/>
            <person name="Walsh D.A."/>
            <person name="Denef V.J."/>
            <person name="McMahon K.D."/>
            <person name="Konstantinidis K.T."/>
            <person name="Eloe-Fadrosh E.A."/>
            <person name="Kyrpides N.C."/>
            <person name="Woyke T."/>
        </authorList>
    </citation>
    <scope>NUCLEOTIDE SEQUENCE</scope>
    <source>
        <strain evidence="2">GVMAG-M-3300023179-116</strain>
    </source>
</reference>
<evidence type="ECO:0000313" key="2">
    <source>
        <dbReference type="EMBL" id="QHT23370.1"/>
    </source>
</evidence>
<name>A0A6C0E465_9ZZZZ</name>
<dbReference type="AlphaFoldDB" id="A0A6C0E465"/>
<sequence>MDDFNVSSLHESKNEWGARILTILTPLIAEGFQSIFDESLKLCKENNEMDKYLMTFQNLIRRIPQWNPLIVEQEKKRIIERSACSYLEDLITCVHIIQLKILTAMRAGQKQKKIDITIPKLNDFIHNVYVHTARKLYKSIYLFELNIPPLQKQKYNREFEILIQESILNAIRDSIPIESILRAYMDESIEEQVTEEIKEEVIMDKETETNKDVKEVIEDSVNTGAISRDGETRETSTSESSSPPSNKLSFSEELEKINVILDDNQGNNEVNNTENYSSNYNEFENENENQSAPLSKLKIMDESLELSNLDIHNIDPPSIELDLPDLINDLDIEVLE</sequence>
<dbReference type="EMBL" id="MN739731">
    <property type="protein sequence ID" value="QHT23370.1"/>
    <property type="molecule type" value="Genomic_DNA"/>
</dbReference>
<organism evidence="2">
    <name type="scientific">viral metagenome</name>
    <dbReference type="NCBI Taxonomy" id="1070528"/>
    <lineage>
        <taxon>unclassified sequences</taxon>
        <taxon>metagenomes</taxon>
        <taxon>organismal metagenomes</taxon>
    </lineage>
</organism>
<dbReference type="Pfam" id="PF19068">
    <property type="entry name" value="DUF5764"/>
    <property type="match status" value="1"/>
</dbReference>
<feature type="compositionally biased region" description="Low complexity" evidence="1">
    <location>
        <begin position="267"/>
        <end position="282"/>
    </location>
</feature>